<dbReference type="PANTHER" id="PTHR11467:SF131">
    <property type="entry name" value="HISTONE H1"/>
    <property type="match status" value="1"/>
</dbReference>
<feature type="domain" description="H15" evidence="9">
    <location>
        <begin position="16"/>
        <end position="85"/>
    </location>
</feature>
<dbReference type="GO" id="GO:0045910">
    <property type="term" value="P:negative regulation of DNA recombination"/>
    <property type="evidence" value="ECO:0007669"/>
    <property type="project" value="TreeGrafter"/>
</dbReference>
<evidence type="ECO:0000256" key="4">
    <source>
        <dbReference type="ARBA" id="ARBA00022454"/>
    </source>
</evidence>
<comment type="function">
    <text evidence="1">Histones H1 are necessary for the condensation of nucleosome chains into higher-order structures.</text>
</comment>
<keyword evidence="11" id="KW-1185">Reference proteome</keyword>
<reference evidence="11" key="1">
    <citation type="journal article" date="2020" name="Genome Biol.">
        <title>Gamete binning: chromosome-level and haplotype-resolved genome assembly enabled by high-throughput single-cell sequencing of gamete genomes.</title>
        <authorList>
            <person name="Campoy J.A."/>
            <person name="Sun H."/>
            <person name="Goel M."/>
            <person name="Jiao W.-B."/>
            <person name="Folz-Donahue K."/>
            <person name="Wang N."/>
            <person name="Rubio M."/>
            <person name="Liu C."/>
            <person name="Kukat C."/>
            <person name="Ruiz D."/>
            <person name="Huettel B."/>
            <person name="Schneeberger K."/>
        </authorList>
    </citation>
    <scope>NUCLEOTIDE SEQUENCE [LARGE SCALE GENOMIC DNA]</scope>
    <source>
        <strain evidence="11">cv. Rojo Pasion</strain>
    </source>
</reference>
<evidence type="ECO:0000256" key="8">
    <source>
        <dbReference type="SAM" id="MobiDB-lite"/>
    </source>
</evidence>
<dbReference type="InterPro" id="IPR036388">
    <property type="entry name" value="WH-like_DNA-bd_sf"/>
</dbReference>
<dbReference type="FunFam" id="1.10.10.10:FF:000521">
    <property type="entry name" value="Histone H1"/>
    <property type="match status" value="1"/>
</dbReference>
<dbReference type="GO" id="GO:0003690">
    <property type="term" value="F:double-stranded DNA binding"/>
    <property type="evidence" value="ECO:0007669"/>
    <property type="project" value="TreeGrafter"/>
</dbReference>
<feature type="compositionally biased region" description="Basic residues" evidence="8">
    <location>
        <begin position="110"/>
        <end position="122"/>
    </location>
</feature>
<feature type="compositionally biased region" description="Basic and acidic residues" evidence="8">
    <location>
        <begin position="90"/>
        <end position="104"/>
    </location>
</feature>
<sequence length="218" mass="23382">MTETDVKAKKARSPPSHPPFVEMITEAIVALKERTGSSQYAITKFVEEKNKNLPQTFRKLLLYNLKKLVASGKLVKVKNSFKLPPGRSAPVKEKPDAPKPKKSAEAVVKSKPKPKPKPKTVAKPKANVAAKPKPKAAAKPKLKAVATKPKAAVKPKAKPAAAKPAAKIARTSTRTSPGKKVEVKAKAKKPVAPARAVKKPKSVKSPVKKKAQAKKGKK</sequence>
<feature type="compositionally biased region" description="Basic residues" evidence="8">
    <location>
        <begin position="132"/>
        <end position="142"/>
    </location>
</feature>
<dbReference type="InterPro" id="IPR036390">
    <property type="entry name" value="WH_DNA-bd_sf"/>
</dbReference>
<evidence type="ECO:0000256" key="7">
    <source>
        <dbReference type="RuleBase" id="RU003894"/>
    </source>
</evidence>
<dbReference type="GO" id="GO:0030261">
    <property type="term" value="P:chromosome condensation"/>
    <property type="evidence" value="ECO:0007669"/>
    <property type="project" value="TreeGrafter"/>
</dbReference>
<evidence type="ECO:0000313" key="10">
    <source>
        <dbReference type="EMBL" id="CAB4315888.1"/>
    </source>
</evidence>
<proteinExistence type="inferred from homology"/>
<dbReference type="PRINTS" id="PR00624">
    <property type="entry name" value="HISTONEH5"/>
</dbReference>
<keyword evidence="4 7" id="KW-0158">Chromosome</keyword>
<keyword evidence="5 7" id="KW-0238">DNA-binding</keyword>
<dbReference type="EMBL" id="CAEKKB010000006">
    <property type="protein sequence ID" value="CAB4315888.1"/>
    <property type="molecule type" value="Genomic_DNA"/>
</dbReference>
<comment type="similarity">
    <text evidence="7">Belongs to the histone H1/H5 family.</text>
</comment>
<dbReference type="AlphaFoldDB" id="A0A6J5XXB1"/>
<evidence type="ECO:0000259" key="9">
    <source>
        <dbReference type="PROSITE" id="PS51504"/>
    </source>
</evidence>
<feature type="compositionally biased region" description="Low complexity" evidence="8">
    <location>
        <begin position="158"/>
        <end position="167"/>
    </location>
</feature>
<dbReference type="CDD" id="cd00073">
    <property type="entry name" value="H15"/>
    <property type="match status" value="1"/>
</dbReference>
<dbReference type="GO" id="GO:0006334">
    <property type="term" value="P:nucleosome assembly"/>
    <property type="evidence" value="ECO:0007669"/>
    <property type="project" value="InterPro"/>
</dbReference>
<evidence type="ECO:0000256" key="3">
    <source>
        <dbReference type="ARBA" id="ARBA00004286"/>
    </source>
</evidence>
<dbReference type="InterPro" id="IPR005818">
    <property type="entry name" value="Histone_H1/H5_H15"/>
</dbReference>
<dbReference type="PANTHER" id="PTHR11467">
    <property type="entry name" value="HISTONE H1"/>
    <property type="match status" value="1"/>
</dbReference>
<dbReference type="InterPro" id="IPR005819">
    <property type="entry name" value="H1/H5"/>
</dbReference>
<name>A0A6J5XXB1_PRUAR</name>
<evidence type="ECO:0000256" key="2">
    <source>
        <dbReference type="ARBA" id="ARBA00004123"/>
    </source>
</evidence>
<evidence type="ECO:0000256" key="6">
    <source>
        <dbReference type="ARBA" id="ARBA00023242"/>
    </source>
</evidence>
<evidence type="ECO:0000256" key="1">
    <source>
        <dbReference type="ARBA" id="ARBA00002809"/>
    </source>
</evidence>
<feature type="compositionally biased region" description="Basic residues" evidence="8">
    <location>
        <begin position="196"/>
        <end position="218"/>
    </location>
</feature>
<protein>
    <recommendedName>
        <fullName evidence="9">H15 domain-containing protein</fullName>
    </recommendedName>
</protein>
<dbReference type="PROSITE" id="PS51504">
    <property type="entry name" value="H15"/>
    <property type="match status" value="1"/>
</dbReference>
<dbReference type="OrthoDB" id="1110759at2759"/>
<keyword evidence="6 7" id="KW-0539">Nucleus</keyword>
<accession>A0A6J5XXB1</accession>
<dbReference type="GO" id="GO:0030527">
    <property type="term" value="F:structural constituent of chromatin"/>
    <property type="evidence" value="ECO:0007669"/>
    <property type="project" value="InterPro"/>
</dbReference>
<feature type="region of interest" description="Disordered" evidence="8">
    <location>
        <begin position="76"/>
        <end position="218"/>
    </location>
</feature>
<dbReference type="Gene3D" id="1.10.10.10">
    <property type="entry name" value="Winged helix-like DNA-binding domain superfamily/Winged helix DNA-binding domain"/>
    <property type="match status" value="1"/>
</dbReference>
<dbReference type="GO" id="GO:0031492">
    <property type="term" value="F:nucleosomal DNA binding"/>
    <property type="evidence" value="ECO:0007669"/>
    <property type="project" value="TreeGrafter"/>
</dbReference>
<dbReference type="GO" id="GO:0000786">
    <property type="term" value="C:nucleosome"/>
    <property type="evidence" value="ECO:0007669"/>
    <property type="project" value="InterPro"/>
</dbReference>
<dbReference type="SMART" id="SM00526">
    <property type="entry name" value="H15"/>
    <property type="match status" value="1"/>
</dbReference>
<evidence type="ECO:0000313" key="11">
    <source>
        <dbReference type="Proteomes" id="UP000507245"/>
    </source>
</evidence>
<dbReference type="GO" id="GO:0005634">
    <property type="term" value="C:nucleus"/>
    <property type="evidence" value="ECO:0007669"/>
    <property type="project" value="UniProtKB-SubCell"/>
</dbReference>
<dbReference type="Proteomes" id="UP000507245">
    <property type="component" value="Unassembled WGS sequence"/>
</dbReference>
<dbReference type="Pfam" id="PF00538">
    <property type="entry name" value="Linker_histone"/>
    <property type="match status" value="1"/>
</dbReference>
<organism evidence="10 11">
    <name type="scientific">Prunus armeniaca</name>
    <name type="common">Apricot</name>
    <name type="synonym">Armeniaca vulgaris</name>
    <dbReference type="NCBI Taxonomy" id="36596"/>
    <lineage>
        <taxon>Eukaryota</taxon>
        <taxon>Viridiplantae</taxon>
        <taxon>Streptophyta</taxon>
        <taxon>Embryophyta</taxon>
        <taxon>Tracheophyta</taxon>
        <taxon>Spermatophyta</taxon>
        <taxon>Magnoliopsida</taxon>
        <taxon>eudicotyledons</taxon>
        <taxon>Gunneridae</taxon>
        <taxon>Pentapetalae</taxon>
        <taxon>rosids</taxon>
        <taxon>fabids</taxon>
        <taxon>Rosales</taxon>
        <taxon>Rosaceae</taxon>
        <taxon>Amygdaloideae</taxon>
        <taxon>Amygdaleae</taxon>
        <taxon>Prunus</taxon>
    </lineage>
</organism>
<comment type="subcellular location">
    <subcellularLocation>
        <location evidence="3">Chromosome</location>
    </subcellularLocation>
    <subcellularLocation>
        <location evidence="2 7">Nucleus</location>
    </subcellularLocation>
</comment>
<dbReference type="SUPFAM" id="SSF46785">
    <property type="entry name" value="Winged helix' DNA-binding domain"/>
    <property type="match status" value="1"/>
</dbReference>
<gene>
    <name evidence="10" type="ORF">ORAREDHAP_LOCUS40721</name>
</gene>
<evidence type="ECO:0000256" key="5">
    <source>
        <dbReference type="ARBA" id="ARBA00023125"/>
    </source>
</evidence>